<accession>G7Y6D2</accession>
<keyword evidence="2" id="KW-1185">Reference proteome</keyword>
<protein>
    <submittedName>
        <fullName evidence="1">Uncharacterized protein</fullName>
    </submittedName>
</protein>
<sequence>MAIPDWACTTHLRVTYNQWASWSTLPAAILYVLSSKDLAKFISHKLPHFTRRRSTPQWGPASAIVSSDSRRFTRNRSILGDRKIQDALFKQLFLKRLATQVQSILAPDTYEVPWMQLAKLVDGILEIRTCSPKLNSLDSSTAILSLYSRSNELAKQIAMYYTCTTHNARYACHNGVARELSKYLRRLGYTVFEESTSFTKPGLIIVWELRATAIDASIISDERSDCVE</sequence>
<proteinExistence type="predicted"/>
<evidence type="ECO:0000313" key="1">
    <source>
        <dbReference type="EMBL" id="GAA48517.1"/>
    </source>
</evidence>
<reference key="2">
    <citation type="submission" date="2011-10" db="EMBL/GenBank/DDBJ databases">
        <title>The genome and transcriptome sequence of Clonorchis sinensis provide insights into the carcinogenic liver fluke.</title>
        <authorList>
            <person name="Wang X."/>
            <person name="Huang Y."/>
            <person name="Chen W."/>
            <person name="Liu H."/>
            <person name="Guo L."/>
            <person name="Chen Y."/>
            <person name="Luo F."/>
            <person name="Zhou W."/>
            <person name="Sun J."/>
            <person name="Mao Q."/>
            <person name="Liang P."/>
            <person name="Zhou C."/>
            <person name="Tian Y."/>
            <person name="Men J."/>
            <person name="Lv X."/>
            <person name="Huang L."/>
            <person name="Zhou J."/>
            <person name="Hu Y."/>
            <person name="Li R."/>
            <person name="Zhang F."/>
            <person name="Lei H."/>
            <person name="Li X."/>
            <person name="Hu X."/>
            <person name="Liang C."/>
            <person name="Xu J."/>
            <person name="Wu Z."/>
            <person name="Yu X."/>
        </authorList>
    </citation>
    <scope>NUCLEOTIDE SEQUENCE</scope>
    <source>
        <strain>Henan</strain>
    </source>
</reference>
<reference evidence="1" key="1">
    <citation type="journal article" date="2011" name="Genome Biol.">
        <title>The draft genome of the carcinogenic human liver fluke Clonorchis sinensis.</title>
        <authorList>
            <person name="Wang X."/>
            <person name="Chen W."/>
            <person name="Huang Y."/>
            <person name="Sun J."/>
            <person name="Men J."/>
            <person name="Liu H."/>
            <person name="Luo F."/>
            <person name="Guo L."/>
            <person name="Lv X."/>
            <person name="Deng C."/>
            <person name="Zhou C."/>
            <person name="Fan Y."/>
            <person name="Li X."/>
            <person name="Huang L."/>
            <person name="Hu Y."/>
            <person name="Liang C."/>
            <person name="Hu X."/>
            <person name="Xu J."/>
            <person name="Yu X."/>
        </authorList>
    </citation>
    <scope>NUCLEOTIDE SEQUENCE [LARGE SCALE GENOMIC DNA]</scope>
    <source>
        <strain evidence="1">Henan</strain>
    </source>
</reference>
<gene>
    <name evidence="1" type="ORF">CLF_101704</name>
</gene>
<dbReference type="AlphaFoldDB" id="G7Y6D2"/>
<dbReference type="Proteomes" id="UP000008909">
    <property type="component" value="Unassembled WGS sequence"/>
</dbReference>
<dbReference type="EMBL" id="DF142894">
    <property type="protein sequence ID" value="GAA48517.1"/>
    <property type="molecule type" value="Genomic_DNA"/>
</dbReference>
<evidence type="ECO:0000313" key="2">
    <source>
        <dbReference type="Proteomes" id="UP000008909"/>
    </source>
</evidence>
<name>G7Y6D2_CLOSI</name>
<organism evidence="1 2">
    <name type="scientific">Clonorchis sinensis</name>
    <name type="common">Chinese liver fluke</name>
    <dbReference type="NCBI Taxonomy" id="79923"/>
    <lineage>
        <taxon>Eukaryota</taxon>
        <taxon>Metazoa</taxon>
        <taxon>Spiralia</taxon>
        <taxon>Lophotrochozoa</taxon>
        <taxon>Platyhelminthes</taxon>
        <taxon>Trematoda</taxon>
        <taxon>Digenea</taxon>
        <taxon>Opisthorchiida</taxon>
        <taxon>Opisthorchiata</taxon>
        <taxon>Opisthorchiidae</taxon>
        <taxon>Clonorchis</taxon>
    </lineage>
</organism>